<sequence length="368" mass="40602">MSLTKSHLFGLDALLDLGRTVWADVQRFLTEYGPAILLSAVLAAAYALLFWGLIRLALWLLSRFGPPDAHPVLRTTLRRVLRLTGLLLAAISVAGLFPLLTPYIPALFRGYLLLLLLYAGWALIHHLLHRQANAWGLDASLSLLLSNVVRGVWLLSGIYLIFRQFGIDLLPILGGLGVVGLAVGFAAQDILANLISGVTLLLDRPFRIGDWVRIRDYEGQVHGLTLRTTRIMTRDNEWVSIPNKDVAGATVVNLTAGGTLRLNVPLPLAYAERVPEARAVLLRVMAQHPKVETDPAPVVLVREVNESNLELIMRFYVSDENVKAYPVLTMQLREAAKEALQDAGLAAPYPRQWIYRVDGAPTAPEPRG</sequence>
<proteinExistence type="inferred from homology"/>
<dbReference type="InParanoid" id="Q9RXU5"/>
<dbReference type="GO" id="GO:0008381">
    <property type="term" value="F:mechanosensitive monoatomic ion channel activity"/>
    <property type="evidence" value="ECO:0007669"/>
    <property type="project" value="InterPro"/>
</dbReference>
<dbReference type="InterPro" id="IPR049142">
    <property type="entry name" value="MS_channel_1st"/>
</dbReference>
<dbReference type="GO" id="GO:0005886">
    <property type="term" value="C:plasma membrane"/>
    <property type="evidence" value="ECO:0007669"/>
    <property type="project" value="UniProtKB-SubCell"/>
</dbReference>
<name>Q9RXU5_DEIRA</name>
<feature type="domain" description="Mechanosensitive ion channel MscS C-terminal" evidence="9">
    <location>
        <begin position="268"/>
        <end position="346"/>
    </location>
</feature>
<dbReference type="InterPro" id="IPR045275">
    <property type="entry name" value="MscS_archaea/bacteria_type"/>
</dbReference>
<dbReference type="Pfam" id="PF21082">
    <property type="entry name" value="MS_channel_3rd"/>
    <property type="match status" value="1"/>
</dbReference>
<reference evidence="11 12" key="1">
    <citation type="journal article" date="1999" name="Science">
        <title>Genome sequence of the radioresistant bacterium Deinococcus radiodurans R1.</title>
        <authorList>
            <person name="White O."/>
            <person name="Eisen J.A."/>
            <person name="Heidelberg J.F."/>
            <person name="Hickey E.K."/>
            <person name="Peterson J.D."/>
            <person name="Dodson R.J."/>
            <person name="Haft D.H."/>
            <person name="Gwinn M.L."/>
            <person name="Nelson W.C."/>
            <person name="Richardson D.L."/>
            <person name="Moffat K.S."/>
            <person name="Qin H."/>
            <person name="Jiang L."/>
            <person name="Pamphile W."/>
            <person name="Crosby M."/>
            <person name="Shen M."/>
            <person name="Vamathevan J.J."/>
            <person name="Lam P."/>
            <person name="McDonald L."/>
            <person name="Utterback T."/>
            <person name="Zalewski C."/>
            <person name="Makarova K.S."/>
            <person name="Aravind L."/>
            <person name="Daly M.J."/>
            <person name="Minton K.W."/>
            <person name="Fleischmann R.D."/>
            <person name="Ketchum K.A."/>
            <person name="Nelson K.E."/>
            <person name="Salzberg S."/>
            <person name="Smith H.O."/>
            <person name="Venter J.C."/>
            <person name="Fraser C.M."/>
        </authorList>
    </citation>
    <scope>NUCLEOTIDE SEQUENCE [LARGE SCALE GENOMIC DNA]</scope>
    <source>
        <strain evidence="12">ATCC 13939 / DSM 20539 / JCM 16871 / LMG 4051 / NBRC 15346 / NCIMB 9279 / R1 / VKM B-1422</strain>
    </source>
</reference>
<dbReference type="InterPro" id="IPR006685">
    <property type="entry name" value="MscS_channel_2nd"/>
</dbReference>
<dbReference type="InterPro" id="IPR049278">
    <property type="entry name" value="MS_channel_C"/>
</dbReference>
<dbReference type="Gene3D" id="3.30.70.100">
    <property type="match status" value="1"/>
</dbReference>
<dbReference type="PATRIC" id="fig|243230.17.peg.376"/>
<keyword evidence="5 7" id="KW-1133">Transmembrane helix</keyword>
<keyword evidence="4 7" id="KW-0812">Transmembrane</keyword>
<dbReference type="KEGG" id="dra:DR_0211"/>
<dbReference type="RefSeq" id="WP_010886857.1">
    <property type="nucleotide sequence ID" value="NC_001263.1"/>
</dbReference>
<dbReference type="STRING" id="243230.DR_0211"/>
<evidence type="ECO:0008006" key="13">
    <source>
        <dbReference type="Google" id="ProtNLM"/>
    </source>
</evidence>
<dbReference type="PaxDb" id="243230-DR_0211"/>
<organism evidence="11 12">
    <name type="scientific">Deinococcus radiodurans (strain ATCC 13939 / DSM 20539 / JCM 16871 / CCUG 27074 / LMG 4051 / NBRC 15346 / NCIMB 9279 / VKM B-1422 / R1)</name>
    <dbReference type="NCBI Taxonomy" id="243230"/>
    <lineage>
        <taxon>Bacteria</taxon>
        <taxon>Thermotogati</taxon>
        <taxon>Deinococcota</taxon>
        <taxon>Deinococci</taxon>
        <taxon>Deinococcales</taxon>
        <taxon>Deinococcaceae</taxon>
        <taxon>Deinococcus</taxon>
    </lineage>
</organism>
<evidence type="ECO:0000259" key="9">
    <source>
        <dbReference type="Pfam" id="PF21082"/>
    </source>
</evidence>
<feature type="transmembrane region" description="Helical" evidence="7">
    <location>
        <begin position="80"/>
        <end position="100"/>
    </location>
</feature>
<evidence type="ECO:0000256" key="3">
    <source>
        <dbReference type="ARBA" id="ARBA00022475"/>
    </source>
</evidence>
<feature type="transmembrane region" description="Helical" evidence="7">
    <location>
        <begin position="35"/>
        <end position="60"/>
    </location>
</feature>
<dbReference type="PANTHER" id="PTHR30221:SF1">
    <property type="entry name" value="SMALL-CONDUCTANCE MECHANOSENSITIVE CHANNEL"/>
    <property type="match status" value="1"/>
</dbReference>
<keyword evidence="6 7" id="KW-0472">Membrane</keyword>
<keyword evidence="12" id="KW-1185">Reference proteome</keyword>
<evidence type="ECO:0000313" key="12">
    <source>
        <dbReference type="Proteomes" id="UP000002524"/>
    </source>
</evidence>
<dbReference type="Gene3D" id="2.30.30.60">
    <property type="match status" value="1"/>
</dbReference>
<dbReference type="FunCoup" id="Q9RXU5">
    <property type="interactions" value="154"/>
</dbReference>
<dbReference type="AlphaFoldDB" id="Q9RXU5"/>
<evidence type="ECO:0000256" key="5">
    <source>
        <dbReference type="ARBA" id="ARBA00022989"/>
    </source>
</evidence>
<comment type="subcellular location">
    <subcellularLocation>
        <location evidence="1">Cell membrane</location>
        <topology evidence="1">Multi-pass membrane protein</topology>
    </subcellularLocation>
</comment>
<dbReference type="InterPro" id="IPR023408">
    <property type="entry name" value="MscS_beta-dom_sf"/>
</dbReference>
<gene>
    <name evidence="11" type="ordered locus">DR_0211</name>
</gene>
<feature type="transmembrane region" description="Helical" evidence="7">
    <location>
        <begin position="174"/>
        <end position="202"/>
    </location>
</feature>
<dbReference type="OrthoDB" id="9809206at2"/>
<dbReference type="InterPro" id="IPR011014">
    <property type="entry name" value="MscS_channel_TM-2"/>
</dbReference>
<comment type="similarity">
    <text evidence="2">Belongs to the MscS (TC 1.A.23) family.</text>
</comment>
<dbReference type="PIR" id="F75546">
    <property type="entry name" value="F75546"/>
</dbReference>
<dbReference type="GeneID" id="69516442"/>
<protein>
    <recommendedName>
        <fullName evidence="13">Small-conductance mechanosensitive channel</fullName>
    </recommendedName>
</protein>
<evidence type="ECO:0000256" key="6">
    <source>
        <dbReference type="ARBA" id="ARBA00023136"/>
    </source>
</evidence>
<evidence type="ECO:0000259" key="8">
    <source>
        <dbReference type="Pfam" id="PF00924"/>
    </source>
</evidence>
<evidence type="ECO:0000259" key="10">
    <source>
        <dbReference type="Pfam" id="PF21088"/>
    </source>
</evidence>
<keyword evidence="3" id="KW-1003">Cell membrane</keyword>
<dbReference type="SUPFAM" id="SSF50182">
    <property type="entry name" value="Sm-like ribonucleoproteins"/>
    <property type="match status" value="1"/>
</dbReference>
<feature type="domain" description="Mechanosensitive ion channel transmembrane helices 2/3" evidence="10">
    <location>
        <begin position="156"/>
        <end position="188"/>
    </location>
</feature>
<evidence type="ECO:0000313" key="11">
    <source>
        <dbReference type="EMBL" id="AAF09797.1"/>
    </source>
</evidence>
<evidence type="ECO:0000256" key="2">
    <source>
        <dbReference type="ARBA" id="ARBA00008017"/>
    </source>
</evidence>
<dbReference type="EMBL" id="AE000513">
    <property type="protein sequence ID" value="AAF09797.1"/>
    <property type="molecule type" value="Genomic_DNA"/>
</dbReference>
<dbReference type="Pfam" id="PF21088">
    <property type="entry name" value="MS_channel_1st"/>
    <property type="match status" value="1"/>
</dbReference>
<dbReference type="InterPro" id="IPR010920">
    <property type="entry name" value="LSM_dom_sf"/>
</dbReference>
<evidence type="ECO:0000256" key="7">
    <source>
        <dbReference type="SAM" id="Phobius"/>
    </source>
</evidence>
<accession>Q9RXU5</accession>
<dbReference type="SUPFAM" id="SSF82689">
    <property type="entry name" value="Mechanosensitive channel protein MscS (YggB), C-terminal domain"/>
    <property type="match status" value="1"/>
</dbReference>
<evidence type="ECO:0000256" key="4">
    <source>
        <dbReference type="ARBA" id="ARBA00022692"/>
    </source>
</evidence>
<dbReference type="InterPro" id="IPR011066">
    <property type="entry name" value="MscS_channel_C_sf"/>
</dbReference>
<dbReference type="Gene3D" id="1.10.287.1260">
    <property type="match status" value="1"/>
</dbReference>
<dbReference type="Pfam" id="PF00924">
    <property type="entry name" value="MS_channel_2nd"/>
    <property type="match status" value="1"/>
</dbReference>
<dbReference type="HOGENOM" id="CLU_037945_0_1_0"/>
<feature type="transmembrane region" description="Helical" evidence="7">
    <location>
        <begin position="140"/>
        <end position="162"/>
    </location>
</feature>
<dbReference type="Proteomes" id="UP000002524">
    <property type="component" value="Chromosome 1"/>
</dbReference>
<dbReference type="PANTHER" id="PTHR30221">
    <property type="entry name" value="SMALL-CONDUCTANCE MECHANOSENSITIVE CHANNEL"/>
    <property type="match status" value="1"/>
</dbReference>
<dbReference type="eggNOG" id="COG0668">
    <property type="taxonomic scope" value="Bacteria"/>
</dbReference>
<evidence type="ECO:0000256" key="1">
    <source>
        <dbReference type="ARBA" id="ARBA00004651"/>
    </source>
</evidence>
<feature type="transmembrane region" description="Helical" evidence="7">
    <location>
        <begin position="106"/>
        <end position="128"/>
    </location>
</feature>
<feature type="domain" description="Mechanosensitive ion channel MscS" evidence="8">
    <location>
        <begin position="189"/>
        <end position="255"/>
    </location>
</feature>
<dbReference type="EnsemblBacteria" id="AAF09797">
    <property type="protein sequence ID" value="AAF09797"/>
    <property type="gene ID" value="DR_0211"/>
</dbReference>
<dbReference type="SUPFAM" id="SSF82861">
    <property type="entry name" value="Mechanosensitive channel protein MscS (YggB), transmembrane region"/>
    <property type="match status" value="1"/>
</dbReference>